<organism evidence="1 2">
    <name type="scientific">Mycena alexandri</name>
    <dbReference type="NCBI Taxonomy" id="1745969"/>
    <lineage>
        <taxon>Eukaryota</taxon>
        <taxon>Fungi</taxon>
        <taxon>Dikarya</taxon>
        <taxon>Basidiomycota</taxon>
        <taxon>Agaricomycotina</taxon>
        <taxon>Agaricomycetes</taxon>
        <taxon>Agaricomycetidae</taxon>
        <taxon>Agaricales</taxon>
        <taxon>Marasmiineae</taxon>
        <taxon>Mycenaceae</taxon>
        <taxon>Mycena</taxon>
    </lineage>
</organism>
<dbReference type="Proteomes" id="UP001218188">
    <property type="component" value="Unassembled WGS sequence"/>
</dbReference>
<dbReference type="EMBL" id="JARJCM010000034">
    <property type="protein sequence ID" value="KAJ7037891.1"/>
    <property type="molecule type" value="Genomic_DNA"/>
</dbReference>
<gene>
    <name evidence="1" type="ORF">C8F04DRAFT_1180016</name>
</gene>
<protein>
    <submittedName>
        <fullName evidence="1">Uncharacterized protein</fullName>
    </submittedName>
</protein>
<evidence type="ECO:0000313" key="1">
    <source>
        <dbReference type="EMBL" id="KAJ7037891.1"/>
    </source>
</evidence>
<evidence type="ECO:0000313" key="2">
    <source>
        <dbReference type="Proteomes" id="UP001218188"/>
    </source>
</evidence>
<accession>A0AAD6T160</accession>
<name>A0AAD6T160_9AGAR</name>
<proteinExistence type="predicted"/>
<dbReference type="AlphaFoldDB" id="A0AAD6T160"/>
<keyword evidence="2" id="KW-1185">Reference proteome</keyword>
<reference evidence="1" key="1">
    <citation type="submission" date="2023-03" db="EMBL/GenBank/DDBJ databases">
        <title>Massive genome expansion in bonnet fungi (Mycena s.s.) driven by repeated elements and novel gene families across ecological guilds.</title>
        <authorList>
            <consortium name="Lawrence Berkeley National Laboratory"/>
            <person name="Harder C.B."/>
            <person name="Miyauchi S."/>
            <person name="Viragh M."/>
            <person name="Kuo A."/>
            <person name="Thoen E."/>
            <person name="Andreopoulos B."/>
            <person name="Lu D."/>
            <person name="Skrede I."/>
            <person name="Drula E."/>
            <person name="Henrissat B."/>
            <person name="Morin E."/>
            <person name="Kohler A."/>
            <person name="Barry K."/>
            <person name="LaButti K."/>
            <person name="Morin E."/>
            <person name="Salamov A."/>
            <person name="Lipzen A."/>
            <person name="Mereny Z."/>
            <person name="Hegedus B."/>
            <person name="Baldrian P."/>
            <person name="Stursova M."/>
            <person name="Weitz H."/>
            <person name="Taylor A."/>
            <person name="Grigoriev I.V."/>
            <person name="Nagy L.G."/>
            <person name="Martin F."/>
            <person name="Kauserud H."/>
        </authorList>
    </citation>
    <scope>NUCLEOTIDE SEQUENCE</scope>
    <source>
        <strain evidence="1">CBHHK200</strain>
    </source>
</reference>
<sequence>MAKAPLFFDPGEVTVAILLFDDLGGPLLFEDWEEVSQNEGMLALKEIRYFYDHLPDSLTRLERLSLKPLLLLTNLEHTELVAIRGGSVNPLQYKNKESVGPLAFCGHAVKINDNRHSRFDRPATGIGVKSKRHASRSKHWDAQRVNACKRDMEEGRSSAAQVSGVEAPGCQRGSDIDVDSDMGAEENSVGDIDENFESVVDMESMVDSEEDGSCMVDDEWLLLVALLLRVPVTCRDRFDQTIINPMLTLTHREFGMIQGFIDGNLGSRVEMYKRSYVYPGRPPETGPGI</sequence>
<comment type="caution">
    <text evidence="1">The sequence shown here is derived from an EMBL/GenBank/DDBJ whole genome shotgun (WGS) entry which is preliminary data.</text>
</comment>